<dbReference type="GO" id="GO:0005886">
    <property type="term" value="C:plasma membrane"/>
    <property type="evidence" value="ECO:0007669"/>
    <property type="project" value="UniProtKB-SubCell"/>
</dbReference>
<keyword evidence="3" id="KW-0812">Transmembrane</keyword>
<feature type="compositionally biased region" description="Basic and acidic residues" evidence="6">
    <location>
        <begin position="45"/>
        <end position="57"/>
    </location>
</feature>
<feature type="region of interest" description="Disordered" evidence="6">
    <location>
        <begin position="559"/>
        <end position="578"/>
    </location>
</feature>
<evidence type="ECO:0000313" key="9">
    <source>
        <dbReference type="Proteomes" id="UP000327294"/>
    </source>
</evidence>
<proteinExistence type="predicted"/>
<feature type="domain" description="TraD/TraG TraM recognition site" evidence="7">
    <location>
        <begin position="478"/>
        <end position="601"/>
    </location>
</feature>
<gene>
    <name evidence="8" type="ORF">F9278_00010</name>
</gene>
<dbReference type="Proteomes" id="UP000327294">
    <property type="component" value="Plasmid unnamed1"/>
</dbReference>
<evidence type="ECO:0000256" key="2">
    <source>
        <dbReference type="ARBA" id="ARBA00022475"/>
    </source>
</evidence>
<comment type="subcellular location">
    <subcellularLocation>
        <location evidence="1">Cell membrane</location>
        <topology evidence="1">Multi-pass membrane protein</topology>
    </subcellularLocation>
</comment>
<dbReference type="PANTHER" id="PTHR37937">
    <property type="entry name" value="CONJUGATIVE TRANSFER: DNA TRANSPORT"/>
    <property type="match status" value="1"/>
</dbReference>
<dbReference type="SUPFAM" id="SSF52540">
    <property type="entry name" value="P-loop containing nucleoside triphosphate hydrolases"/>
    <property type="match status" value="1"/>
</dbReference>
<reference evidence="8 9" key="1">
    <citation type="submission" date="2019-10" db="EMBL/GenBank/DDBJ databases">
        <title>Streptomyces sp. strain GY16 isolated from leaves of Broussonetia papyrifera.</title>
        <authorList>
            <person name="Mo P."/>
        </authorList>
    </citation>
    <scope>NUCLEOTIDE SEQUENCE [LARGE SCALE GENOMIC DNA]</scope>
    <source>
        <strain evidence="8 9">GY16</strain>
        <plasmid evidence="8 9">unnamed1</plasmid>
    </source>
</reference>
<feature type="compositionally biased region" description="Low complexity" evidence="6">
    <location>
        <begin position="743"/>
        <end position="759"/>
    </location>
</feature>
<dbReference type="Pfam" id="PF12696">
    <property type="entry name" value="TraG-D_C"/>
    <property type="match status" value="1"/>
</dbReference>
<dbReference type="InterPro" id="IPR032689">
    <property type="entry name" value="TraG-D_C"/>
</dbReference>
<dbReference type="InterPro" id="IPR027417">
    <property type="entry name" value="P-loop_NTPase"/>
</dbReference>
<dbReference type="InterPro" id="IPR051539">
    <property type="entry name" value="T4SS-coupling_protein"/>
</dbReference>
<keyword evidence="9" id="KW-1185">Reference proteome</keyword>
<evidence type="ECO:0000259" key="7">
    <source>
        <dbReference type="Pfam" id="PF12696"/>
    </source>
</evidence>
<dbReference type="Gene3D" id="3.40.50.300">
    <property type="entry name" value="P-loop containing nucleotide triphosphate hydrolases"/>
    <property type="match status" value="1"/>
</dbReference>
<feature type="compositionally biased region" description="Polar residues" evidence="6">
    <location>
        <begin position="563"/>
        <end position="578"/>
    </location>
</feature>
<dbReference type="AlphaFoldDB" id="A0A5P8JVN9"/>
<evidence type="ECO:0000256" key="1">
    <source>
        <dbReference type="ARBA" id="ARBA00004651"/>
    </source>
</evidence>
<feature type="region of interest" description="Disordered" evidence="6">
    <location>
        <begin position="36"/>
        <end position="58"/>
    </location>
</feature>
<keyword evidence="2" id="KW-1003">Cell membrane</keyword>
<dbReference type="EMBL" id="CP045095">
    <property type="protein sequence ID" value="QFQ94844.1"/>
    <property type="molecule type" value="Genomic_DNA"/>
</dbReference>
<name>A0A5P8JVN9_9ACTN</name>
<geneLocation type="plasmid" evidence="8 9">
    <name>unnamed1</name>
</geneLocation>
<evidence type="ECO:0000256" key="6">
    <source>
        <dbReference type="SAM" id="MobiDB-lite"/>
    </source>
</evidence>
<protein>
    <submittedName>
        <fullName evidence="8">TraM recognition domain-containing protein</fullName>
    </submittedName>
</protein>
<keyword evidence="5" id="KW-0472">Membrane</keyword>
<keyword evidence="8" id="KW-0614">Plasmid</keyword>
<dbReference type="CDD" id="cd01127">
    <property type="entry name" value="TrwB_TraG_TraD_VirD4"/>
    <property type="match status" value="1"/>
</dbReference>
<keyword evidence="4" id="KW-1133">Transmembrane helix</keyword>
<dbReference type="PANTHER" id="PTHR37937:SF1">
    <property type="entry name" value="CONJUGATIVE TRANSFER: DNA TRANSPORT"/>
    <property type="match status" value="1"/>
</dbReference>
<evidence type="ECO:0000313" key="8">
    <source>
        <dbReference type="EMBL" id="QFQ94844.1"/>
    </source>
</evidence>
<organism evidence="8 9">
    <name type="scientific">Streptomyces phaeolivaceus</name>
    <dbReference type="NCBI Taxonomy" id="2653200"/>
    <lineage>
        <taxon>Bacteria</taxon>
        <taxon>Bacillati</taxon>
        <taxon>Actinomycetota</taxon>
        <taxon>Actinomycetes</taxon>
        <taxon>Kitasatosporales</taxon>
        <taxon>Streptomycetaceae</taxon>
        <taxon>Streptomyces</taxon>
    </lineage>
</organism>
<evidence type="ECO:0000256" key="5">
    <source>
        <dbReference type="ARBA" id="ARBA00023136"/>
    </source>
</evidence>
<sequence length="789" mass="86014">MPHLSVLRRIQTGVAPVVREELGGYCTTGDPKERTFVNDNSKASIHPDDSTSAEHEQALQGPLFSETRAWRGSGVKVTALAVPTTFIAAGEVTPADGSSGSGDILSSIFGALADGVGDLFAAQPLLATGMTVGLAGAGYMYVKTNMDFGRETDGFADRKRLNKQMSRRALIAKKKRKVLRPSLADVPARKVPTNAVGFYIGKCRKTGMHLYASIEESSLMLAPMGAGKTAKLGNWLLDAPGAVLATSTKYDIVELTEAIRARVGNILIWNPEGLADRHSNISWDPVIGCSDPKLGIERCKRRAKSLLEGSDFTKGMENRNFWTSSSYRVLKAFLWAADAEGLTLIDVARWSKQPHRYEAIEIFKKHSDTAPGGWQDDLEQQQKVDGKATTLENVFGTLSQTFMFLDSPDIQQVIRSAHRPNAQFDTEAYLRSRDTLYMLGNDSDVGGMGPLFTCLTSEVYAGARAMASRMRGGRLDPPMTFVLDEAALICSVPLQRWTADSRGIGITIHAVFQSPAQIYERYGKFAYQTIWENCVKLILGGLSNVEHLEDLSKLAGKKRVKQESQSESNSGAGLNATSNRSTSYTWVEKPTLEISDIMYLDPGEILMFRKYLGGPVIATYTPVWERKDVKNVVRDNKRAAKAELKARKRKLATVPAAPEASPWDAVPAPDVWGPQSDEPWAPPAPAAEASPWTSDPAASGWSSGGFPGPREHLRVVSGEVVEPTLSQPLPEKPSFEPTAHLMPQQPAPVEEPAVQAAEPEQLRDTGTAGPSKPTGPTRRRRNADEMGDF</sequence>
<dbReference type="KEGG" id="sphv:F9278_00010"/>
<evidence type="ECO:0000256" key="3">
    <source>
        <dbReference type="ARBA" id="ARBA00022692"/>
    </source>
</evidence>
<evidence type="ECO:0000256" key="4">
    <source>
        <dbReference type="ARBA" id="ARBA00022989"/>
    </source>
</evidence>
<accession>A0A5P8JVN9</accession>
<feature type="region of interest" description="Disordered" evidence="6">
    <location>
        <begin position="653"/>
        <end position="789"/>
    </location>
</feature>